<evidence type="ECO:0000313" key="2">
    <source>
        <dbReference type="Proteomes" id="UP000092600"/>
    </source>
</evidence>
<proteinExistence type="predicted"/>
<dbReference type="Proteomes" id="UP000092600">
    <property type="component" value="Unassembled WGS sequence"/>
</dbReference>
<dbReference type="AlphaFoldDB" id="A0A199VRX8"/>
<organism evidence="1 2">
    <name type="scientific">Ananas comosus</name>
    <name type="common">Pineapple</name>
    <name type="synonym">Ananas ananas</name>
    <dbReference type="NCBI Taxonomy" id="4615"/>
    <lineage>
        <taxon>Eukaryota</taxon>
        <taxon>Viridiplantae</taxon>
        <taxon>Streptophyta</taxon>
        <taxon>Embryophyta</taxon>
        <taxon>Tracheophyta</taxon>
        <taxon>Spermatophyta</taxon>
        <taxon>Magnoliopsida</taxon>
        <taxon>Liliopsida</taxon>
        <taxon>Poales</taxon>
        <taxon>Bromeliaceae</taxon>
        <taxon>Bromelioideae</taxon>
        <taxon>Ananas</taxon>
    </lineage>
</organism>
<sequence length="147" mass="16972">MDYHDATKFSVSNFIYGDKWLDLTSLPCLFSLAKRVLTVARRASSSREASRSAEDITSFDIFDCVFAVVHPRVIRLLAGLQRLFLPMREAMVLQQLRYHAQRVRVVLDRQLCRDDGELREVGGATLGNDLQGRDAEFFFSHMNWWKS</sequence>
<name>A0A199VRX8_ANACO</name>
<dbReference type="EMBL" id="LSRQ01000999">
    <property type="protein sequence ID" value="OAY79824.1"/>
    <property type="molecule type" value="Genomic_DNA"/>
</dbReference>
<reference evidence="1 2" key="1">
    <citation type="journal article" date="2016" name="DNA Res.">
        <title>The draft genome of MD-2 pineapple using hybrid error correction of long reads.</title>
        <authorList>
            <person name="Redwan R.M."/>
            <person name="Saidin A."/>
            <person name="Kumar S.V."/>
        </authorList>
    </citation>
    <scope>NUCLEOTIDE SEQUENCE [LARGE SCALE GENOMIC DNA]</scope>
    <source>
        <strain evidence="2">cv. MD2</strain>
        <tissue evidence="1">Leaf</tissue>
    </source>
</reference>
<gene>
    <name evidence="1" type="ORF">ACMD2_04212</name>
</gene>
<evidence type="ECO:0000313" key="1">
    <source>
        <dbReference type="EMBL" id="OAY79824.1"/>
    </source>
</evidence>
<protein>
    <submittedName>
        <fullName evidence="1">Uncharacterized protein</fullName>
    </submittedName>
</protein>
<accession>A0A199VRX8</accession>
<comment type="caution">
    <text evidence="1">The sequence shown here is derived from an EMBL/GenBank/DDBJ whole genome shotgun (WGS) entry which is preliminary data.</text>
</comment>